<dbReference type="SMART" id="SM00220">
    <property type="entry name" value="S_TKc"/>
    <property type="match status" value="1"/>
</dbReference>
<evidence type="ECO:0000313" key="17">
    <source>
        <dbReference type="EMBL" id="KAK2983681.1"/>
    </source>
</evidence>
<evidence type="ECO:0000256" key="6">
    <source>
        <dbReference type="ARBA" id="ARBA00022729"/>
    </source>
</evidence>
<feature type="domain" description="Protein kinase" evidence="16">
    <location>
        <begin position="1"/>
        <end position="289"/>
    </location>
</feature>
<keyword evidence="10" id="KW-1133">Transmembrane helix</keyword>
<evidence type="ECO:0000256" key="7">
    <source>
        <dbReference type="ARBA" id="ARBA00022741"/>
    </source>
</evidence>
<evidence type="ECO:0000256" key="4">
    <source>
        <dbReference type="ARBA" id="ARBA00022679"/>
    </source>
</evidence>
<dbReference type="InterPro" id="IPR045874">
    <property type="entry name" value="LRK10/LRL21-25-like"/>
</dbReference>
<dbReference type="SUPFAM" id="SSF56112">
    <property type="entry name" value="Protein kinase-like (PK-like)"/>
    <property type="match status" value="1"/>
</dbReference>
<dbReference type="GO" id="GO:0016020">
    <property type="term" value="C:membrane"/>
    <property type="evidence" value="ECO:0007669"/>
    <property type="project" value="UniProtKB-SubCell"/>
</dbReference>
<evidence type="ECO:0000313" key="18">
    <source>
        <dbReference type="Proteomes" id="UP001187471"/>
    </source>
</evidence>
<dbReference type="FunFam" id="1.10.510.10:FF:001023">
    <property type="entry name" value="Os07g0541700 protein"/>
    <property type="match status" value="1"/>
</dbReference>
<evidence type="ECO:0000256" key="15">
    <source>
        <dbReference type="SAM" id="SignalP"/>
    </source>
</evidence>
<evidence type="ECO:0000256" key="3">
    <source>
        <dbReference type="ARBA" id="ARBA00022527"/>
    </source>
</evidence>
<evidence type="ECO:0000259" key="16">
    <source>
        <dbReference type="PROSITE" id="PS50011"/>
    </source>
</evidence>
<keyword evidence="3" id="KW-0723">Serine/threonine-protein kinase</keyword>
<evidence type="ECO:0000256" key="14">
    <source>
        <dbReference type="ARBA" id="ARBA00048679"/>
    </source>
</evidence>
<dbReference type="Pfam" id="PF00069">
    <property type="entry name" value="Pkinase"/>
    <property type="match status" value="1"/>
</dbReference>
<organism evidence="17 18">
    <name type="scientific">Escallonia rubra</name>
    <dbReference type="NCBI Taxonomy" id="112253"/>
    <lineage>
        <taxon>Eukaryota</taxon>
        <taxon>Viridiplantae</taxon>
        <taxon>Streptophyta</taxon>
        <taxon>Embryophyta</taxon>
        <taxon>Tracheophyta</taxon>
        <taxon>Spermatophyta</taxon>
        <taxon>Magnoliopsida</taxon>
        <taxon>eudicotyledons</taxon>
        <taxon>Gunneridae</taxon>
        <taxon>Pentapetalae</taxon>
        <taxon>asterids</taxon>
        <taxon>campanulids</taxon>
        <taxon>Escalloniales</taxon>
        <taxon>Escalloniaceae</taxon>
        <taxon>Escallonia</taxon>
    </lineage>
</organism>
<dbReference type="EC" id="2.7.11.1" evidence="2"/>
<feature type="signal peptide" evidence="15">
    <location>
        <begin position="1"/>
        <end position="21"/>
    </location>
</feature>
<dbReference type="AlphaFoldDB" id="A0AA88RQI0"/>
<dbReference type="PANTHER" id="PTHR27009">
    <property type="entry name" value="RUST RESISTANCE KINASE LR10-RELATED"/>
    <property type="match status" value="1"/>
</dbReference>
<evidence type="ECO:0000256" key="10">
    <source>
        <dbReference type="ARBA" id="ARBA00022989"/>
    </source>
</evidence>
<evidence type="ECO:0000256" key="13">
    <source>
        <dbReference type="ARBA" id="ARBA00047899"/>
    </source>
</evidence>
<proteinExistence type="predicted"/>
<evidence type="ECO:0000256" key="11">
    <source>
        <dbReference type="ARBA" id="ARBA00023136"/>
    </source>
</evidence>
<dbReference type="Gene3D" id="1.10.510.10">
    <property type="entry name" value="Transferase(Phosphotransferase) domain 1"/>
    <property type="match status" value="1"/>
</dbReference>
<keyword evidence="4" id="KW-0808">Transferase</keyword>
<dbReference type="InterPro" id="IPR000719">
    <property type="entry name" value="Prot_kinase_dom"/>
</dbReference>
<comment type="caution">
    <text evidence="17">The sequence shown here is derived from an EMBL/GenBank/DDBJ whole genome shotgun (WGS) entry which is preliminary data.</text>
</comment>
<keyword evidence="6 15" id="KW-0732">Signal</keyword>
<comment type="catalytic activity">
    <reaction evidence="13">
        <text>L-threonyl-[protein] + ATP = O-phospho-L-threonyl-[protein] + ADP + H(+)</text>
        <dbReference type="Rhea" id="RHEA:46608"/>
        <dbReference type="Rhea" id="RHEA-COMP:11060"/>
        <dbReference type="Rhea" id="RHEA-COMP:11605"/>
        <dbReference type="ChEBI" id="CHEBI:15378"/>
        <dbReference type="ChEBI" id="CHEBI:30013"/>
        <dbReference type="ChEBI" id="CHEBI:30616"/>
        <dbReference type="ChEBI" id="CHEBI:61977"/>
        <dbReference type="ChEBI" id="CHEBI:456216"/>
        <dbReference type="EC" id="2.7.11.1"/>
    </reaction>
</comment>
<dbReference type="EMBL" id="JAVXUO010001311">
    <property type="protein sequence ID" value="KAK2983681.1"/>
    <property type="molecule type" value="Genomic_DNA"/>
</dbReference>
<evidence type="ECO:0000256" key="12">
    <source>
        <dbReference type="ARBA" id="ARBA00023180"/>
    </source>
</evidence>
<dbReference type="InterPro" id="IPR011009">
    <property type="entry name" value="Kinase-like_dom_sf"/>
</dbReference>
<evidence type="ECO:0000256" key="5">
    <source>
        <dbReference type="ARBA" id="ARBA00022692"/>
    </source>
</evidence>
<accession>A0AA88RQI0</accession>
<gene>
    <name evidence="17" type="ORF">RJ640_023215</name>
</gene>
<evidence type="ECO:0000256" key="8">
    <source>
        <dbReference type="ARBA" id="ARBA00022777"/>
    </source>
</evidence>
<name>A0AA88RQI0_9ASTE</name>
<keyword evidence="18" id="KW-1185">Reference proteome</keyword>
<keyword evidence="12" id="KW-0325">Glycoprotein</keyword>
<evidence type="ECO:0000256" key="9">
    <source>
        <dbReference type="ARBA" id="ARBA00022840"/>
    </source>
</evidence>
<dbReference type="GO" id="GO:0004674">
    <property type="term" value="F:protein serine/threonine kinase activity"/>
    <property type="evidence" value="ECO:0007669"/>
    <property type="project" value="UniProtKB-KW"/>
</dbReference>
<keyword evidence="9" id="KW-0067">ATP-binding</keyword>
<evidence type="ECO:0000256" key="2">
    <source>
        <dbReference type="ARBA" id="ARBA00012513"/>
    </source>
</evidence>
<dbReference type="GO" id="GO:0005524">
    <property type="term" value="F:ATP binding"/>
    <property type="evidence" value="ECO:0007669"/>
    <property type="project" value="UniProtKB-KW"/>
</dbReference>
<dbReference type="PROSITE" id="PS00108">
    <property type="entry name" value="PROTEIN_KINASE_ST"/>
    <property type="match status" value="1"/>
</dbReference>
<comment type="subcellular location">
    <subcellularLocation>
        <location evidence="1">Membrane</location>
        <topology evidence="1">Single-pass type I membrane protein</topology>
    </subcellularLocation>
</comment>
<keyword evidence="11" id="KW-0472">Membrane</keyword>
<keyword evidence="5" id="KW-0812">Transmembrane</keyword>
<evidence type="ECO:0000256" key="1">
    <source>
        <dbReference type="ARBA" id="ARBA00004479"/>
    </source>
</evidence>
<comment type="catalytic activity">
    <reaction evidence="14">
        <text>L-seryl-[protein] + ATP = O-phospho-L-seryl-[protein] + ADP + H(+)</text>
        <dbReference type="Rhea" id="RHEA:17989"/>
        <dbReference type="Rhea" id="RHEA-COMP:9863"/>
        <dbReference type="Rhea" id="RHEA-COMP:11604"/>
        <dbReference type="ChEBI" id="CHEBI:15378"/>
        <dbReference type="ChEBI" id="CHEBI:29999"/>
        <dbReference type="ChEBI" id="CHEBI:30616"/>
        <dbReference type="ChEBI" id="CHEBI:83421"/>
        <dbReference type="ChEBI" id="CHEBI:456216"/>
        <dbReference type="EC" id="2.7.11.1"/>
    </reaction>
</comment>
<keyword evidence="7" id="KW-0547">Nucleotide-binding</keyword>
<reference evidence="17" key="1">
    <citation type="submission" date="2022-12" db="EMBL/GenBank/DDBJ databases">
        <title>Draft genome assemblies for two species of Escallonia (Escalloniales).</title>
        <authorList>
            <person name="Chanderbali A."/>
            <person name="Dervinis C."/>
            <person name="Anghel I."/>
            <person name="Soltis D."/>
            <person name="Soltis P."/>
            <person name="Zapata F."/>
        </authorList>
    </citation>
    <scope>NUCLEOTIDE SEQUENCE</scope>
    <source>
        <strain evidence="17">UCBG92.1500</strain>
        <tissue evidence="17">Leaf</tissue>
    </source>
</reference>
<dbReference type="PROSITE" id="PS50011">
    <property type="entry name" value="PROTEIN_KINASE_DOM"/>
    <property type="match status" value="1"/>
</dbReference>
<keyword evidence="8" id="KW-0418">Kinase</keyword>
<sequence length="289" mass="33405">MFRRKLLHAWLGVVLIVRSTSLRFLVKKAPSCMADMAMHNTSFPFLLKGDHENCGDSRYELACEDNITVMDLYYHSYNFVPRDTYSIYYYKWQAGLLCADPSHQEIQACSRIRVHAKRVRGEVRYFLRGHVSLSWERKSEIVLGVARGIEYLHRGCDIQILHFDIKPHNILLDDNFIPKVSDFGLAKLHPTDNSIVTFTAARGTIEYVASELINRSIGGLSYKADAYSFGMLLMEMLGTKEDLIATEEDSSQYFPYWVYDHFRKAKDVEMGDSTDDEKITRKMTLVAQW</sequence>
<dbReference type="Proteomes" id="UP001187471">
    <property type="component" value="Unassembled WGS sequence"/>
</dbReference>
<protein>
    <recommendedName>
        <fullName evidence="2">non-specific serine/threonine protein kinase</fullName>
        <ecNumber evidence="2">2.7.11.1</ecNumber>
    </recommendedName>
</protein>
<feature type="chain" id="PRO_5041701386" description="non-specific serine/threonine protein kinase" evidence="15">
    <location>
        <begin position="22"/>
        <end position="289"/>
    </location>
</feature>
<dbReference type="InterPro" id="IPR008271">
    <property type="entry name" value="Ser/Thr_kinase_AS"/>
</dbReference>